<accession>A0ABS9N768</accession>
<reference evidence="2 3" key="1">
    <citation type="submission" date="2022-01" db="EMBL/GenBank/DDBJ databases">
        <authorList>
            <person name="Riesco R."/>
            <person name="Trujillo M.E."/>
        </authorList>
    </citation>
    <scope>NUCLEOTIDE SEQUENCE [LARGE SCALE GENOMIC DNA]</scope>
    <source>
        <strain evidence="2 3">NIE79</strain>
    </source>
</reference>
<dbReference type="EMBL" id="JAKKFD010000041">
    <property type="protein sequence ID" value="MCG5445797.1"/>
    <property type="molecule type" value="Genomic_DNA"/>
</dbReference>
<evidence type="ECO:0000256" key="1">
    <source>
        <dbReference type="SAM" id="MobiDB-lite"/>
    </source>
</evidence>
<gene>
    <name evidence="2" type="ORF">NIE79_004320</name>
</gene>
<protein>
    <submittedName>
        <fullName evidence="2">Uncharacterized protein</fullName>
    </submittedName>
</protein>
<dbReference type="RefSeq" id="WP_238680743.1">
    <property type="nucleotide sequence ID" value="NZ_JAKKFD010000041.1"/>
</dbReference>
<proteinExistence type="predicted"/>
<comment type="caution">
    <text evidence="2">The sequence shown here is derived from an EMBL/GenBank/DDBJ whole genome shotgun (WGS) entry which is preliminary data.</text>
</comment>
<evidence type="ECO:0000313" key="2">
    <source>
        <dbReference type="EMBL" id="MCG5445797.1"/>
    </source>
</evidence>
<feature type="region of interest" description="Disordered" evidence="1">
    <location>
        <begin position="121"/>
        <end position="145"/>
    </location>
</feature>
<keyword evidence="3" id="KW-1185">Reference proteome</keyword>
<sequence>MGHQLFDELIGTPPPPRVDVEGIVRRERRASHARLAGGPLAAVLALAVGVGVAVHDQEPGRPLAAPSPTAADTGFRLVFDTDESAEASAKRLGAEFDAALRAVAPGSTWFWIPDHVGKARQPDGRPPVFTHNGRDDMVGGESGLSYRGRKGPLGVSISPDVLDPAPAGQPAGFHWPCELPEGAGDNRYHRVCVAGTTPGGLRMKTETLTGKRTASVQHLVSIQLPGNRALSASVSNMVGVDEQAVAAQPEPPLSAEQLRAVAVRVAERVRA</sequence>
<organism evidence="2 3">
    <name type="scientific">Micromonospora trifolii</name>
    <dbReference type="NCBI Taxonomy" id="2911208"/>
    <lineage>
        <taxon>Bacteria</taxon>
        <taxon>Bacillati</taxon>
        <taxon>Actinomycetota</taxon>
        <taxon>Actinomycetes</taxon>
        <taxon>Micromonosporales</taxon>
        <taxon>Micromonosporaceae</taxon>
        <taxon>Micromonospora</taxon>
    </lineage>
</organism>
<name>A0ABS9N768_9ACTN</name>
<dbReference type="Proteomes" id="UP001201629">
    <property type="component" value="Unassembled WGS sequence"/>
</dbReference>
<evidence type="ECO:0000313" key="3">
    <source>
        <dbReference type="Proteomes" id="UP001201629"/>
    </source>
</evidence>